<accession>A0A9W6YFN4</accession>
<protein>
    <submittedName>
        <fullName evidence="1">Unnamed protein product</fullName>
    </submittedName>
</protein>
<keyword evidence="2" id="KW-1185">Reference proteome</keyword>
<evidence type="ECO:0000313" key="1">
    <source>
        <dbReference type="EMBL" id="GMF61665.1"/>
    </source>
</evidence>
<sequence>MILIASSTSSWFSRSRCWEGERYWEWCTERKFRLGRKVSKAGQIRYLRAYDTAQQVVQSSVDDENLLKAHLRKTKHCIVQLLNILCSDQFIQRLISTDAAAIRDQIDAGEVNQRTTLWKAVGVHHRTNTSDYNNLFAAAANDPRFNGVDISYIVEHETVKLLDLWKKVNGNYMKTYAKFFVSGQNSAEF</sequence>
<evidence type="ECO:0000313" key="2">
    <source>
        <dbReference type="Proteomes" id="UP001165121"/>
    </source>
</evidence>
<dbReference type="AlphaFoldDB" id="A0A9W6YFN4"/>
<dbReference type="EMBL" id="BSXT01006004">
    <property type="protein sequence ID" value="GMF61665.1"/>
    <property type="molecule type" value="Genomic_DNA"/>
</dbReference>
<dbReference type="Proteomes" id="UP001165121">
    <property type="component" value="Unassembled WGS sequence"/>
</dbReference>
<proteinExistence type="predicted"/>
<comment type="caution">
    <text evidence="1">The sequence shown here is derived from an EMBL/GenBank/DDBJ whole genome shotgun (WGS) entry which is preliminary data.</text>
</comment>
<organism evidence="1 2">
    <name type="scientific">Phytophthora fragariaefolia</name>
    <dbReference type="NCBI Taxonomy" id="1490495"/>
    <lineage>
        <taxon>Eukaryota</taxon>
        <taxon>Sar</taxon>
        <taxon>Stramenopiles</taxon>
        <taxon>Oomycota</taxon>
        <taxon>Peronosporomycetes</taxon>
        <taxon>Peronosporales</taxon>
        <taxon>Peronosporaceae</taxon>
        <taxon>Phytophthora</taxon>
    </lineage>
</organism>
<name>A0A9W6YFN4_9STRA</name>
<dbReference type="OrthoDB" id="107753at2759"/>
<reference evidence="1" key="1">
    <citation type="submission" date="2023-04" db="EMBL/GenBank/DDBJ databases">
        <title>Phytophthora fragariaefolia NBRC 109709.</title>
        <authorList>
            <person name="Ichikawa N."/>
            <person name="Sato H."/>
            <person name="Tonouchi N."/>
        </authorList>
    </citation>
    <scope>NUCLEOTIDE SEQUENCE</scope>
    <source>
        <strain evidence="1">NBRC 109709</strain>
    </source>
</reference>
<gene>
    <name evidence="1" type="ORF">Pfra01_002682100</name>
</gene>